<keyword evidence="3 4" id="KW-0067">ATP-binding</keyword>
<dbReference type="PROSITE" id="PS00674">
    <property type="entry name" value="AAA"/>
    <property type="match status" value="1"/>
</dbReference>
<dbReference type="EMBL" id="NEVH01009393">
    <property type="protein sequence ID" value="PNF33166.1"/>
    <property type="molecule type" value="Genomic_DNA"/>
</dbReference>
<organism evidence="6 7">
    <name type="scientific">Cryptotermes secundus</name>
    <dbReference type="NCBI Taxonomy" id="105785"/>
    <lineage>
        <taxon>Eukaryota</taxon>
        <taxon>Metazoa</taxon>
        <taxon>Ecdysozoa</taxon>
        <taxon>Arthropoda</taxon>
        <taxon>Hexapoda</taxon>
        <taxon>Insecta</taxon>
        <taxon>Pterygota</taxon>
        <taxon>Neoptera</taxon>
        <taxon>Polyneoptera</taxon>
        <taxon>Dictyoptera</taxon>
        <taxon>Blattodea</taxon>
        <taxon>Blattoidea</taxon>
        <taxon>Termitoidae</taxon>
        <taxon>Kalotermitidae</taxon>
        <taxon>Cryptotermitinae</taxon>
        <taxon>Cryptotermes</taxon>
    </lineage>
</organism>
<feature type="domain" description="AAA+ ATPase" evidence="5">
    <location>
        <begin position="188"/>
        <end position="321"/>
    </location>
</feature>
<dbReference type="PANTHER" id="PTHR23074:SF72">
    <property type="entry name" value="VACUOLAR PROTEIN SORTING-ASSOCIATED PROTEIN 4B"/>
    <property type="match status" value="1"/>
</dbReference>
<dbReference type="InterPro" id="IPR015415">
    <property type="entry name" value="Spast_Vps4_C"/>
</dbReference>
<accession>A0A2J7QX49</accession>
<dbReference type="SMART" id="SM00382">
    <property type="entry name" value="AAA"/>
    <property type="match status" value="1"/>
</dbReference>
<dbReference type="Gene3D" id="3.40.50.300">
    <property type="entry name" value="P-loop containing nucleotide triphosphate hydrolases"/>
    <property type="match status" value="1"/>
</dbReference>
<dbReference type="PANTHER" id="PTHR23074">
    <property type="entry name" value="AAA DOMAIN-CONTAINING"/>
    <property type="match status" value="1"/>
</dbReference>
<dbReference type="Pfam" id="PF09336">
    <property type="entry name" value="Vps4_C"/>
    <property type="match status" value="1"/>
</dbReference>
<proteinExistence type="inferred from homology"/>
<dbReference type="GO" id="GO:0016197">
    <property type="term" value="P:endosomal transport"/>
    <property type="evidence" value="ECO:0007669"/>
    <property type="project" value="TreeGrafter"/>
</dbReference>
<dbReference type="InterPro" id="IPR003593">
    <property type="entry name" value="AAA+_ATPase"/>
</dbReference>
<evidence type="ECO:0000259" key="5">
    <source>
        <dbReference type="SMART" id="SM00382"/>
    </source>
</evidence>
<dbReference type="AlphaFoldDB" id="A0A2J7QX49"/>
<evidence type="ECO:0000256" key="3">
    <source>
        <dbReference type="ARBA" id="ARBA00022840"/>
    </source>
</evidence>
<comment type="caution">
    <text evidence="6">The sequence shown here is derived from an EMBL/GenBank/DDBJ whole genome shotgun (WGS) entry which is preliminary data.</text>
</comment>
<evidence type="ECO:0000313" key="7">
    <source>
        <dbReference type="Proteomes" id="UP000235965"/>
    </source>
</evidence>
<evidence type="ECO:0000256" key="1">
    <source>
        <dbReference type="ARBA" id="ARBA00006914"/>
    </source>
</evidence>
<dbReference type="Gene3D" id="1.10.8.60">
    <property type="match status" value="1"/>
</dbReference>
<protein>
    <recommendedName>
        <fullName evidence="5">AAA+ ATPase domain-containing protein</fullName>
    </recommendedName>
</protein>
<dbReference type="GO" id="GO:0016887">
    <property type="term" value="F:ATP hydrolysis activity"/>
    <property type="evidence" value="ECO:0007669"/>
    <property type="project" value="InterPro"/>
</dbReference>
<comment type="similarity">
    <text evidence="1 4">Belongs to the AAA ATPase family.</text>
</comment>
<reference evidence="6 7" key="1">
    <citation type="submission" date="2017-12" db="EMBL/GenBank/DDBJ databases">
        <title>Hemimetabolous genomes reveal molecular basis of termite eusociality.</title>
        <authorList>
            <person name="Harrison M.C."/>
            <person name="Jongepier E."/>
            <person name="Robertson H.M."/>
            <person name="Arning N."/>
            <person name="Bitard-Feildel T."/>
            <person name="Chao H."/>
            <person name="Childers C.P."/>
            <person name="Dinh H."/>
            <person name="Doddapaneni H."/>
            <person name="Dugan S."/>
            <person name="Gowin J."/>
            <person name="Greiner C."/>
            <person name="Han Y."/>
            <person name="Hu H."/>
            <person name="Hughes D.S.T."/>
            <person name="Huylmans A.-K."/>
            <person name="Kemena C."/>
            <person name="Kremer L.P.M."/>
            <person name="Lee S.L."/>
            <person name="Lopez-Ezquerra A."/>
            <person name="Mallet L."/>
            <person name="Monroy-Kuhn J.M."/>
            <person name="Moser A."/>
            <person name="Murali S.C."/>
            <person name="Muzny D.M."/>
            <person name="Otani S."/>
            <person name="Piulachs M.-D."/>
            <person name="Poelchau M."/>
            <person name="Qu J."/>
            <person name="Schaub F."/>
            <person name="Wada-Katsumata A."/>
            <person name="Worley K.C."/>
            <person name="Xie Q."/>
            <person name="Ylla G."/>
            <person name="Poulsen M."/>
            <person name="Gibbs R.A."/>
            <person name="Schal C."/>
            <person name="Richards S."/>
            <person name="Belles X."/>
            <person name="Korb J."/>
            <person name="Bornberg-Bauer E."/>
        </authorList>
    </citation>
    <scope>NUCLEOTIDE SEQUENCE [LARGE SCALE GENOMIC DNA]</scope>
    <source>
        <tissue evidence="6">Whole body</tissue>
    </source>
</reference>
<dbReference type="SUPFAM" id="SSF52540">
    <property type="entry name" value="P-loop containing nucleoside triphosphate hydrolases"/>
    <property type="match status" value="1"/>
</dbReference>
<dbReference type="OrthoDB" id="5334845at2759"/>
<evidence type="ECO:0000256" key="4">
    <source>
        <dbReference type="RuleBase" id="RU003651"/>
    </source>
</evidence>
<dbReference type="InterPro" id="IPR027417">
    <property type="entry name" value="P-loop_NTPase"/>
</dbReference>
<evidence type="ECO:0000256" key="2">
    <source>
        <dbReference type="ARBA" id="ARBA00022741"/>
    </source>
</evidence>
<dbReference type="InterPro" id="IPR003959">
    <property type="entry name" value="ATPase_AAA_core"/>
</dbReference>
<dbReference type="Proteomes" id="UP000235965">
    <property type="component" value="Unassembled WGS sequence"/>
</dbReference>
<dbReference type="GO" id="GO:0007033">
    <property type="term" value="P:vacuole organization"/>
    <property type="evidence" value="ECO:0007669"/>
    <property type="project" value="TreeGrafter"/>
</dbReference>
<dbReference type="InParanoid" id="A0A2J7QX49"/>
<dbReference type="STRING" id="105785.A0A2J7QX49"/>
<keyword evidence="7" id="KW-1185">Reference proteome</keyword>
<name>A0A2J7QX49_9NEOP</name>
<dbReference type="InterPro" id="IPR050304">
    <property type="entry name" value="MT-severing_AAA_ATPase"/>
</dbReference>
<dbReference type="GO" id="GO:0005524">
    <property type="term" value="F:ATP binding"/>
    <property type="evidence" value="ECO:0007669"/>
    <property type="project" value="UniProtKB-KW"/>
</dbReference>
<dbReference type="Pfam" id="PF00004">
    <property type="entry name" value="AAA"/>
    <property type="match status" value="1"/>
</dbReference>
<sequence length="452" mass="51271">MIFEMCNRFQLLRKTASVSTPENVFATFDSSYIDDSVLLKYDELKSCLLQVVDIFRNSEIDTTLVMQLLVHSQGLAEDIVTCETNKFYTEVMYQTVHQLEWQQRTLMEMAYKDQALRSTSGVNSIREHSTSLDSEKTARRRVIEATRYVPSAGGLETVAGLAETKKLLHEAVFLPLKFPRLFTGGLKPCTRILLYGPPGTGKTKLVNAFSVELNVPLYSVTSADLLSTWVGETEKLIRELFEYTRDQAECSVIFIDEVDSICRQRTSREQDLTRRMKTELLTQMDKCDKQIFLMCATNCPWDIDSAFLRRFQRRIYVPLPKEKDRMEIFCIHTSGTSLSLSDNDWKMLLEKTDGYSGCDLVNLISSALLEPMRDMVKATHWVTTHTGQIKPCASNCPGAVQSSLCDLPADQVVARDVTLADFLTAMRNTHRTISSDDLSKFESFTAKYGQCG</sequence>
<keyword evidence="2 4" id="KW-0547">Nucleotide-binding</keyword>
<evidence type="ECO:0000313" key="6">
    <source>
        <dbReference type="EMBL" id="PNF33166.1"/>
    </source>
</evidence>
<gene>
    <name evidence="6" type="ORF">B7P43_G13399</name>
</gene>
<dbReference type="InterPro" id="IPR003960">
    <property type="entry name" value="ATPase_AAA_CS"/>
</dbReference>